<comment type="caution">
    <text evidence="10">The sequence shown here is derived from an EMBL/GenBank/DDBJ whole genome shotgun (WGS) entry which is preliminary data.</text>
</comment>
<keyword evidence="11" id="KW-1185">Reference proteome</keyword>
<dbReference type="Pfam" id="PF00001">
    <property type="entry name" value="7tm_1"/>
    <property type="match status" value="1"/>
</dbReference>
<feature type="transmembrane region" description="Helical" evidence="8">
    <location>
        <begin position="186"/>
        <end position="208"/>
    </location>
</feature>
<evidence type="ECO:0000259" key="9">
    <source>
        <dbReference type="PROSITE" id="PS50262"/>
    </source>
</evidence>
<evidence type="ECO:0000256" key="7">
    <source>
        <dbReference type="ARBA" id="ARBA00023224"/>
    </source>
</evidence>
<dbReference type="SUPFAM" id="SSF81321">
    <property type="entry name" value="Family A G protein-coupled receptor-like"/>
    <property type="match status" value="1"/>
</dbReference>
<reference evidence="10" key="1">
    <citation type="journal article" date="2023" name="G3 (Bethesda)">
        <title>Whole genome assembly and annotation of the endangered Caribbean coral Acropora cervicornis.</title>
        <authorList>
            <person name="Selwyn J.D."/>
            <person name="Vollmer S.V."/>
        </authorList>
    </citation>
    <scope>NUCLEOTIDE SEQUENCE</scope>
    <source>
        <strain evidence="10">K2</strain>
    </source>
</reference>
<keyword evidence="5 8" id="KW-0472">Membrane</keyword>
<evidence type="ECO:0000256" key="8">
    <source>
        <dbReference type="SAM" id="Phobius"/>
    </source>
</evidence>
<evidence type="ECO:0000256" key="5">
    <source>
        <dbReference type="ARBA" id="ARBA00023136"/>
    </source>
</evidence>
<dbReference type="EMBL" id="JARQWQ010000110">
    <property type="protein sequence ID" value="KAK2550476.1"/>
    <property type="molecule type" value="Genomic_DNA"/>
</dbReference>
<reference evidence="10" key="2">
    <citation type="journal article" date="2023" name="Science">
        <title>Genomic signatures of disease resistance in endangered staghorn corals.</title>
        <authorList>
            <person name="Vollmer S.V."/>
            <person name="Selwyn J.D."/>
            <person name="Despard B.A."/>
            <person name="Roesel C.L."/>
        </authorList>
    </citation>
    <scope>NUCLEOTIDE SEQUENCE</scope>
    <source>
        <strain evidence="10">K2</strain>
    </source>
</reference>
<gene>
    <name evidence="10" type="ORF">P5673_028840</name>
</gene>
<dbReference type="InterPro" id="IPR050125">
    <property type="entry name" value="GPCR_opsins"/>
</dbReference>
<keyword evidence="4" id="KW-0297">G-protein coupled receptor</keyword>
<feature type="transmembrane region" description="Helical" evidence="8">
    <location>
        <begin position="61"/>
        <end position="80"/>
    </location>
</feature>
<dbReference type="Proteomes" id="UP001249851">
    <property type="component" value="Unassembled WGS sequence"/>
</dbReference>
<dbReference type="InterPro" id="IPR000276">
    <property type="entry name" value="GPCR_Rhodpsn"/>
</dbReference>
<feature type="transmembrane region" description="Helical" evidence="8">
    <location>
        <begin position="100"/>
        <end position="125"/>
    </location>
</feature>
<comment type="subcellular location">
    <subcellularLocation>
        <location evidence="1">Membrane</location>
        <topology evidence="1">Multi-pass membrane protein</topology>
    </subcellularLocation>
</comment>
<feature type="transmembrane region" description="Helical" evidence="8">
    <location>
        <begin position="23"/>
        <end position="49"/>
    </location>
</feature>
<feature type="domain" description="G-protein coupled receptors family 1 profile" evidence="9">
    <location>
        <begin position="40"/>
        <end position="292"/>
    </location>
</feature>
<evidence type="ECO:0000256" key="4">
    <source>
        <dbReference type="ARBA" id="ARBA00023040"/>
    </source>
</evidence>
<evidence type="ECO:0000313" key="11">
    <source>
        <dbReference type="Proteomes" id="UP001249851"/>
    </source>
</evidence>
<dbReference type="PANTHER" id="PTHR24240">
    <property type="entry name" value="OPSIN"/>
    <property type="match status" value="1"/>
</dbReference>
<feature type="transmembrane region" description="Helical" evidence="8">
    <location>
        <begin position="137"/>
        <end position="159"/>
    </location>
</feature>
<proteinExistence type="predicted"/>
<keyword evidence="2 8" id="KW-0812">Transmembrane</keyword>
<dbReference type="GO" id="GO:0004930">
    <property type="term" value="F:G protein-coupled receptor activity"/>
    <property type="evidence" value="ECO:0007669"/>
    <property type="project" value="UniProtKB-KW"/>
</dbReference>
<dbReference type="CDD" id="cd14969">
    <property type="entry name" value="7tmA_Opsins_type2_animals"/>
    <property type="match status" value="1"/>
</dbReference>
<feature type="transmembrane region" description="Helical" evidence="8">
    <location>
        <begin position="236"/>
        <end position="259"/>
    </location>
</feature>
<accession>A0AAD9PX59</accession>
<organism evidence="10 11">
    <name type="scientific">Acropora cervicornis</name>
    <name type="common">Staghorn coral</name>
    <dbReference type="NCBI Taxonomy" id="6130"/>
    <lineage>
        <taxon>Eukaryota</taxon>
        <taxon>Metazoa</taxon>
        <taxon>Cnidaria</taxon>
        <taxon>Anthozoa</taxon>
        <taxon>Hexacorallia</taxon>
        <taxon>Scleractinia</taxon>
        <taxon>Astrocoeniina</taxon>
        <taxon>Acroporidae</taxon>
        <taxon>Acropora</taxon>
    </lineage>
</organism>
<protein>
    <submittedName>
        <fullName evidence="10">Rhodopsin</fullName>
    </submittedName>
</protein>
<dbReference type="Gene3D" id="1.20.1070.10">
    <property type="entry name" value="Rhodopsin 7-helix transmembrane proteins"/>
    <property type="match status" value="1"/>
</dbReference>
<keyword evidence="7" id="KW-0807">Transducer</keyword>
<sequence>MTTSFRSNMTDEWGTHKYFSAGYIAYGVVMFCILVLGFVGNTLTVLVLTKREHKWRGVTPLMINLAVADLLIIIFGYPTQVHANFTADGVPDDSHCNIRGFINGIVGITCIFTLTEMGVVSYSGLRRVGGNVRLSSYQVACLIGAAWCYGALCMLPPLLGWSKFVISASKLSCSPNWSGQTTADKAYTLLLVTFGFFAPLTVMITSYYKTFWVVRRHFVPGNTAVQLRQRKSMLRIVHVTLMSVISMMLSWAPYCFISLASVVRGKPVIENWEAEIPELLAKASVVYNPLIYTFMNKSFRMTLFRIVGLHRCFGAGHEVAPTAAIQKRPNVIQIQFRRHSSEVEVRTPRVPPPH</sequence>
<evidence type="ECO:0000256" key="6">
    <source>
        <dbReference type="ARBA" id="ARBA00023170"/>
    </source>
</evidence>
<evidence type="ECO:0000313" key="10">
    <source>
        <dbReference type="EMBL" id="KAK2550476.1"/>
    </source>
</evidence>
<keyword evidence="6" id="KW-0675">Receptor</keyword>
<dbReference type="GO" id="GO:0016020">
    <property type="term" value="C:membrane"/>
    <property type="evidence" value="ECO:0007669"/>
    <property type="project" value="UniProtKB-SubCell"/>
</dbReference>
<dbReference type="AlphaFoldDB" id="A0AAD9PX59"/>
<name>A0AAD9PX59_ACRCE</name>
<dbReference type="InterPro" id="IPR017452">
    <property type="entry name" value="GPCR_Rhodpsn_7TM"/>
</dbReference>
<evidence type="ECO:0000256" key="1">
    <source>
        <dbReference type="ARBA" id="ARBA00004141"/>
    </source>
</evidence>
<dbReference type="PRINTS" id="PR00237">
    <property type="entry name" value="GPCRRHODOPSN"/>
</dbReference>
<dbReference type="PROSITE" id="PS50262">
    <property type="entry name" value="G_PROTEIN_RECEP_F1_2"/>
    <property type="match status" value="1"/>
</dbReference>
<evidence type="ECO:0000256" key="3">
    <source>
        <dbReference type="ARBA" id="ARBA00022989"/>
    </source>
</evidence>
<evidence type="ECO:0000256" key="2">
    <source>
        <dbReference type="ARBA" id="ARBA00022692"/>
    </source>
</evidence>
<keyword evidence="3 8" id="KW-1133">Transmembrane helix</keyword>